<evidence type="ECO:0000313" key="1">
    <source>
        <dbReference type="EMBL" id="KAJ0075438.1"/>
    </source>
</evidence>
<comment type="caution">
    <text evidence="1">The sequence shown here is derived from an EMBL/GenBank/DDBJ whole genome shotgun (WGS) entry which is preliminary data.</text>
</comment>
<reference evidence="2" key="1">
    <citation type="journal article" date="2023" name="G3 (Bethesda)">
        <title>Genome assembly and association tests identify interacting loci associated with vigor, precocity, and sex in interspecific pistachio rootstocks.</title>
        <authorList>
            <person name="Palmer W."/>
            <person name="Jacygrad E."/>
            <person name="Sagayaradj S."/>
            <person name="Cavanaugh K."/>
            <person name="Han R."/>
            <person name="Bertier L."/>
            <person name="Beede B."/>
            <person name="Kafkas S."/>
            <person name="Golino D."/>
            <person name="Preece J."/>
            <person name="Michelmore R."/>
        </authorList>
    </citation>
    <scope>NUCLEOTIDE SEQUENCE [LARGE SCALE GENOMIC DNA]</scope>
</reference>
<protein>
    <submittedName>
        <fullName evidence="1">Uncharacterized protein</fullName>
    </submittedName>
</protein>
<accession>A0ACC0ZUV0</accession>
<proteinExistence type="predicted"/>
<organism evidence="1 2">
    <name type="scientific">Pistacia atlantica</name>
    <dbReference type="NCBI Taxonomy" id="434234"/>
    <lineage>
        <taxon>Eukaryota</taxon>
        <taxon>Viridiplantae</taxon>
        <taxon>Streptophyta</taxon>
        <taxon>Embryophyta</taxon>
        <taxon>Tracheophyta</taxon>
        <taxon>Spermatophyta</taxon>
        <taxon>Magnoliopsida</taxon>
        <taxon>eudicotyledons</taxon>
        <taxon>Gunneridae</taxon>
        <taxon>Pentapetalae</taxon>
        <taxon>rosids</taxon>
        <taxon>malvids</taxon>
        <taxon>Sapindales</taxon>
        <taxon>Anacardiaceae</taxon>
        <taxon>Pistacia</taxon>
    </lineage>
</organism>
<evidence type="ECO:0000313" key="2">
    <source>
        <dbReference type="Proteomes" id="UP001164250"/>
    </source>
</evidence>
<sequence>MQINMLLRRRCTTQCIFLPYFPPSESHNFEAVHRIFGASNFTKMLQRIPADRREDAVKSMVYEERVRVMDPVYGRWSHSLSAIPGFTFAKKKFDPLAFPVLRLEERSQG</sequence>
<gene>
    <name evidence="1" type="ORF">Patl1_35063</name>
</gene>
<keyword evidence="2" id="KW-1185">Reference proteome</keyword>
<dbReference type="EMBL" id="CM047910">
    <property type="protein sequence ID" value="KAJ0075438.1"/>
    <property type="molecule type" value="Genomic_DNA"/>
</dbReference>
<dbReference type="Proteomes" id="UP001164250">
    <property type="component" value="Chromosome 15"/>
</dbReference>
<name>A0ACC0ZUV0_9ROSI</name>